<keyword evidence="2 4" id="KW-0103">Bromodomain</keyword>
<dbReference type="OrthoDB" id="21449at2759"/>
<dbReference type="PANTHER" id="PTHR45915">
    <property type="entry name" value="TRANSCRIPTION INTERMEDIARY FACTOR"/>
    <property type="match status" value="1"/>
</dbReference>
<evidence type="ECO:0000256" key="2">
    <source>
        <dbReference type="ARBA" id="ARBA00023117"/>
    </source>
</evidence>
<dbReference type="PANTHER" id="PTHR45915:SF1">
    <property type="entry name" value="BROMODOMAIN ADJACENT TO ZINC FINGER DOMAIN PROTEIN 2B"/>
    <property type="match status" value="1"/>
</dbReference>
<evidence type="ECO:0000256" key="1">
    <source>
        <dbReference type="ARBA" id="ARBA00004123"/>
    </source>
</evidence>
<accession>A0A8T2PB79</accession>
<reference evidence="6" key="1">
    <citation type="thesis" date="2021" institute="BYU ScholarsArchive" country="Provo, UT, USA">
        <title>Applications of and Algorithms for Genome Assembly and Genomic Analyses with an Emphasis on Marine Teleosts.</title>
        <authorList>
            <person name="Pickett B.D."/>
        </authorList>
    </citation>
    <scope>NUCLEOTIDE SEQUENCE</scope>
    <source>
        <strain evidence="6">HI-2016</strain>
    </source>
</reference>
<dbReference type="Gene3D" id="1.20.920.10">
    <property type="entry name" value="Bromodomain-like"/>
    <property type="match status" value="1"/>
</dbReference>
<gene>
    <name evidence="6" type="ORF">JZ751_027673</name>
</gene>
<keyword evidence="7" id="KW-1185">Reference proteome</keyword>
<comment type="subcellular location">
    <subcellularLocation>
        <location evidence="1">Nucleus</location>
    </subcellularLocation>
</comment>
<dbReference type="InterPro" id="IPR036427">
    <property type="entry name" value="Bromodomain-like_sf"/>
</dbReference>
<sequence>MYVIHVGSLPVFGSVLLSELEGHQDAWPFLTPVNLKSVPGYKKVIKKPMDFSTIREKLGSNHIQLTRSFQGPERLNPDGANNSWRSHGVMHNWNMSCPGREMGEAFPLITRV</sequence>
<evidence type="ECO:0000313" key="6">
    <source>
        <dbReference type="EMBL" id="KAG9349230.1"/>
    </source>
</evidence>
<comment type="caution">
    <text evidence="6">The sequence shown here is derived from an EMBL/GenBank/DDBJ whole genome shotgun (WGS) entry which is preliminary data.</text>
</comment>
<evidence type="ECO:0000259" key="5">
    <source>
        <dbReference type="PROSITE" id="PS50014"/>
    </source>
</evidence>
<evidence type="ECO:0000256" key="3">
    <source>
        <dbReference type="ARBA" id="ARBA00023242"/>
    </source>
</evidence>
<proteinExistence type="predicted"/>
<dbReference type="Pfam" id="PF00439">
    <property type="entry name" value="Bromodomain"/>
    <property type="match status" value="1"/>
</dbReference>
<organism evidence="6 7">
    <name type="scientific">Albula glossodonta</name>
    <name type="common">roundjaw bonefish</name>
    <dbReference type="NCBI Taxonomy" id="121402"/>
    <lineage>
        <taxon>Eukaryota</taxon>
        <taxon>Metazoa</taxon>
        <taxon>Chordata</taxon>
        <taxon>Craniata</taxon>
        <taxon>Vertebrata</taxon>
        <taxon>Euteleostomi</taxon>
        <taxon>Actinopterygii</taxon>
        <taxon>Neopterygii</taxon>
        <taxon>Teleostei</taxon>
        <taxon>Albuliformes</taxon>
        <taxon>Albulidae</taxon>
        <taxon>Albula</taxon>
    </lineage>
</organism>
<evidence type="ECO:0000313" key="7">
    <source>
        <dbReference type="Proteomes" id="UP000824540"/>
    </source>
</evidence>
<feature type="domain" description="Bromo" evidence="5">
    <location>
        <begin position="21"/>
        <end position="78"/>
    </location>
</feature>
<dbReference type="SUPFAM" id="SSF47370">
    <property type="entry name" value="Bromodomain"/>
    <property type="match status" value="1"/>
</dbReference>
<protein>
    <recommendedName>
        <fullName evidence="5">Bromo domain-containing protein</fullName>
    </recommendedName>
</protein>
<dbReference type="GO" id="GO:0005634">
    <property type="term" value="C:nucleus"/>
    <property type="evidence" value="ECO:0007669"/>
    <property type="project" value="UniProtKB-SubCell"/>
</dbReference>
<dbReference type="AlphaFoldDB" id="A0A8T2PB79"/>
<dbReference type="GO" id="GO:0000785">
    <property type="term" value="C:chromatin"/>
    <property type="evidence" value="ECO:0007669"/>
    <property type="project" value="TreeGrafter"/>
</dbReference>
<name>A0A8T2PB79_9TELE</name>
<dbReference type="EMBL" id="JAFBMS010000009">
    <property type="protein sequence ID" value="KAG9349230.1"/>
    <property type="molecule type" value="Genomic_DNA"/>
</dbReference>
<dbReference type="Proteomes" id="UP000824540">
    <property type="component" value="Unassembled WGS sequence"/>
</dbReference>
<dbReference type="PRINTS" id="PR00503">
    <property type="entry name" value="BROMODOMAIN"/>
</dbReference>
<evidence type="ECO:0000256" key="4">
    <source>
        <dbReference type="PROSITE-ProRule" id="PRU00035"/>
    </source>
</evidence>
<dbReference type="InterPro" id="IPR001487">
    <property type="entry name" value="Bromodomain"/>
</dbReference>
<dbReference type="PROSITE" id="PS50014">
    <property type="entry name" value="BROMODOMAIN_2"/>
    <property type="match status" value="1"/>
</dbReference>
<keyword evidence="3" id="KW-0539">Nucleus</keyword>